<proteinExistence type="predicted"/>
<dbReference type="EMBL" id="BEZZ01000048">
    <property type="protein sequence ID" value="GCC24141.1"/>
    <property type="molecule type" value="Genomic_DNA"/>
</dbReference>
<dbReference type="Proteomes" id="UP000287033">
    <property type="component" value="Unassembled WGS sequence"/>
</dbReference>
<evidence type="ECO:0000313" key="1">
    <source>
        <dbReference type="EMBL" id="GCC24141.1"/>
    </source>
</evidence>
<accession>A0A401S162</accession>
<evidence type="ECO:0000313" key="2">
    <source>
        <dbReference type="Proteomes" id="UP000287033"/>
    </source>
</evidence>
<dbReference type="AlphaFoldDB" id="A0A401S162"/>
<keyword evidence="2" id="KW-1185">Reference proteome</keyword>
<gene>
    <name evidence="1" type="ORF">chiPu_0002541</name>
</gene>
<comment type="caution">
    <text evidence="1">The sequence shown here is derived from an EMBL/GenBank/DDBJ whole genome shotgun (WGS) entry which is preliminary data.</text>
</comment>
<organism evidence="1 2">
    <name type="scientific">Chiloscyllium punctatum</name>
    <name type="common">Brownbanded bambooshark</name>
    <name type="synonym">Hemiscyllium punctatum</name>
    <dbReference type="NCBI Taxonomy" id="137246"/>
    <lineage>
        <taxon>Eukaryota</taxon>
        <taxon>Metazoa</taxon>
        <taxon>Chordata</taxon>
        <taxon>Craniata</taxon>
        <taxon>Vertebrata</taxon>
        <taxon>Chondrichthyes</taxon>
        <taxon>Elasmobranchii</taxon>
        <taxon>Galeomorphii</taxon>
        <taxon>Galeoidea</taxon>
        <taxon>Orectolobiformes</taxon>
        <taxon>Hemiscylliidae</taxon>
        <taxon>Chiloscyllium</taxon>
    </lineage>
</organism>
<reference evidence="1 2" key="1">
    <citation type="journal article" date="2018" name="Nat. Ecol. Evol.">
        <title>Shark genomes provide insights into elasmobranch evolution and the origin of vertebrates.</title>
        <authorList>
            <person name="Hara Y"/>
            <person name="Yamaguchi K"/>
            <person name="Onimaru K"/>
            <person name="Kadota M"/>
            <person name="Koyanagi M"/>
            <person name="Keeley SD"/>
            <person name="Tatsumi K"/>
            <person name="Tanaka K"/>
            <person name="Motone F"/>
            <person name="Kageyama Y"/>
            <person name="Nozu R"/>
            <person name="Adachi N"/>
            <person name="Nishimura O"/>
            <person name="Nakagawa R"/>
            <person name="Tanegashima C"/>
            <person name="Kiyatake I"/>
            <person name="Matsumoto R"/>
            <person name="Murakumo K"/>
            <person name="Nishida K"/>
            <person name="Terakita A"/>
            <person name="Kuratani S"/>
            <person name="Sato K"/>
            <person name="Hyodo S Kuraku.S."/>
        </authorList>
    </citation>
    <scope>NUCLEOTIDE SEQUENCE [LARGE SCALE GENOMIC DNA]</scope>
</reference>
<protein>
    <submittedName>
        <fullName evidence="1">Uncharacterized protein</fullName>
    </submittedName>
</protein>
<sequence>MVPVCTLASRTFCIVRSLGARLAAGAVRSLGAQLAAGAVRSLRARLALSYGRLLLPGGVMISAGKLNHLEIDMPNKLMGC</sequence>
<name>A0A401S162_CHIPU</name>